<dbReference type="InterPro" id="IPR011545">
    <property type="entry name" value="DEAD/DEAH_box_helicase_dom"/>
</dbReference>
<keyword evidence="2 11" id="KW-0235">DNA replication</keyword>
<dbReference type="PROSITE" id="PS51192">
    <property type="entry name" value="HELICASE_ATP_BIND_1"/>
    <property type="match status" value="1"/>
</dbReference>
<keyword evidence="3 11" id="KW-0479">Metal-binding</keyword>
<comment type="caution">
    <text evidence="13">The sequence shown here is derived from an EMBL/GenBank/DDBJ whole genome shotgun (WGS) entry which is preliminary data.</text>
</comment>
<feature type="binding site" evidence="11">
    <location>
        <position position="463"/>
    </location>
    <ligand>
        <name>Zn(2+)</name>
        <dbReference type="ChEBI" id="CHEBI:29105"/>
        <label>1</label>
    </ligand>
</feature>
<dbReference type="EMBL" id="FQZC01000002">
    <property type="protein sequence ID" value="SHJ04369.1"/>
    <property type="molecule type" value="Genomic_DNA"/>
</dbReference>
<dbReference type="InterPro" id="IPR014001">
    <property type="entry name" value="Helicase_ATP-bd"/>
</dbReference>
<comment type="subunit">
    <text evidence="11">Component of the replication restart primosome.</text>
</comment>
<dbReference type="InterPro" id="IPR040498">
    <property type="entry name" value="PriA_CRR"/>
</dbReference>
<feature type="binding site" evidence="11">
    <location>
        <position position="500"/>
    </location>
    <ligand>
        <name>Zn(2+)</name>
        <dbReference type="ChEBI" id="CHEBI:29105"/>
        <label>1</label>
    </ligand>
</feature>
<accession>A0ABY1IE98</accession>
<sequence length="752" mass="81711">MDEPTKTGQARYRRQAAHSAVASLFGEDAEPAVRTVSVLVPVPSDRPYSYALPDGVEAPPGSIVAVPLGPRTVAGVVWDQTADGIDPKRLRAVSHVFDCPPLKPAMRRFIDWVAAYTLSPPGLVVRMALRSPTAFDPEPMIDGLQLASARPDRLTPARTRVLAAAEEHPVWTRSGLAHAAGVSSTVVDGLVRQGVFEPVRLPPPPAVAAPDTAYGRAKLSEAQADAAASLAQTVRDGGFSTTLLEGVTGSGKTEVYFEAVAAALDAGRQVLILLPEIALTQAFIDRFHARFGAPPAEWHSDAPPRMREKVWRQVAEGRVRVVAGARSALFLPFEDLGLVIIDEEHDPAYKQEDRTFYHARDMAVVRASLEKVPLVLASATPSVETRVNAAQGRYGHLRLGARFESAALPALSLIDMRRHPPERGRFVSPVLATAIEETVRRGEQALLFLNRRGYAPLTLCRSCGHRFQCKQCSTWLVDHRLRGQLVCHHCGYSEKRPEACPECGTVDHLVPCGPGVERIAEEMLERYPDARTVLLSSDLPGGARRMRRELDAIAEGEADIVIGTQLVAKGHHFPLMTLVGAIDADLGLSNGDPRAAERTFQLLHQVTGRAGRTGRASRGLIQTWQPEHPVMQAIASGDAERFYAREVTERERALMPPFGRLAAIIVSAATRREAEEYGRALRAAAPGDGGIEVLGPAEAPLAVLRGRHRFRLLCHGPRQESMQAYLRALFAAAPKPRGSVQVQVDVDPQSFL</sequence>
<dbReference type="SMART" id="SM00490">
    <property type="entry name" value="HELICc"/>
    <property type="match status" value="1"/>
</dbReference>
<gene>
    <name evidence="11" type="primary">priA</name>
    <name evidence="13" type="ORF">SAMN02745911_1497</name>
</gene>
<dbReference type="GO" id="GO:0004386">
    <property type="term" value="F:helicase activity"/>
    <property type="evidence" value="ECO:0007669"/>
    <property type="project" value="UniProtKB-KW"/>
</dbReference>
<comment type="catalytic activity">
    <reaction evidence="11">
        <text>Couples ATP hydrolysis with the unwinding of duplex DNA by translocating in the 3'-5' direction.</text>
        <dbReference type="EC" id="5.6.2.4"/>
    </reaction>
</comment>
<dbReference type="InterPro" id="IPR027417">
    <property type="entry name" value="P-loop_NTPase"/>
</dbReference>
<evidence type="ECO:0000256" key="11">
    <source>
        <dbReference type="HAMAP-Rule" id="MF_00983"/>
    </source>
</evidence>
<keyword evidence="9 11" id="KW-0238">DNA-binding</keyword>
<feature type="binding site" evidence="11">
    <location>
        <position position="503"/>
    </location>
    <ligand>
        <name>Zn(2+)</name>
        <dbReference type="ChEBI" id="CHEBI:29105"/>
        <label>1</label>
    </ligand>
</feature>
<comment type="catalytic activity">
    <reaction evidence="11">
        <text>ATP + H2O = ADP + phosphate + H(+)</text>
        <dbReference type="Rhea" id="RHEA:13065"/>
        <dbReference type="ChEBI" id="CHEBI:15377"/>
        <dbReference type="ChEBI" id="CHEBI:15378"/>
        <dbReference type="ChEBI" id="CHEBI:30616"/>
        <dbReference type="ChEBI" id="CHEBI:43474"/>
        <dbReference type="ChEBI" id="CHEBI:456216"/>
        <dbReference type="EC" id="5.6.2.4"/>
    </reaction>
</comment>
<feature type="binding site" evidence="11">
    <location>
        <position position="472"/>
    </location>
    <ligand>
        <name>Zn(2+)</name>
        <dbReference type="ChEBI" id="CHEBI:29105"/>
        <label>2</label>
    </ligand>
</feature>
<evidence type="ECO:0000256" key="2">
    <source>
        <dbReference type="ARBA" id="ARBA00022705"/>
    </source>
</evidence>
<proteinExistence type="inferred from homology"/>
<evidence type="ECO:0000256" key="10">
    <source>
        <dbReference type="ARBA" id="ARBA00023235"/>
    </source>
</evidence>
<dbReference type="Gene3D" id="3.40.50.300">
    <property type="entry name" value="P-loop containing nucleotide triphosphate hydrolases"/>
    <property type="match status" value="2"/>
</dbReference>
<dbReference type="Pfam" id="PF00270">
    <property type="entry name" value="DEAD"/>
    <property type="match status" value="1"/>
</dbReference>
<name>A0ABY1IE98_9HYPH</name>
<keyword evidence="8 11" id="KW-0067">ATP-binding</keyword>
<evidence type="ECO:0000313" key="13">
    <source>
        <dbReference type="EMBL" id="SHJ04369.1"/>
    </source>
</evidence>
<keyword evidence="14" id="KW-1185">Reference proteome</keyword>
<evidence type="ECO:0000259" key="12">
    <source>
        <dbReference type="PROSITE" id="PS51192"/>
    </source>
</evidence>
<evidence type="ECO:0000256" key="8">
    <source>
        <dbReference type="ARBA" id="ARBA00022840"/>
    </source>
</evidence>
<dbReference type="EC" id="5.6.2.4" evidence="11"/>
<dbReference type="CDD" id="cd17929">
    <property type="entry name" value="DEXHc_priA"/>
    <property type="match status" value="1"/>
</dbReference>
<evidence type="ECO:0000256" key="3">
    <source>
        <dbReference type="ARBA" id="ARBA00022723"/>
    </source>
</evidence>
<comment type="function">
    <text evidence="11">Initiates the restart of stalled replication forks, which reloads the replicative helicase on sites other than the origin of replication. Recognizes and binds to abandoned replication forks and remodels them to uncover a helicase loading site. Promotes assembly of the primosome at these replication forks.</text>
</comment>
<keyword evidence="6 11" id="KW-0347">Helicase</keyword>
<feature type="binding site" evidence="11">
    <location>
        <position position="487"/>
    </location>
    <ligand>
        <name>Zn(2+)</name>
        <dbReference type="ChEBI" id="CHEBI:29105"/>
        <label>2</label>
    </ligand>
</feature>
<dbReference type="InterPro" id="IPR041236">
    <property type="entry name" value="PriA_C"/>
</dbReference>
<dbReference type="NCBIfam" id="TIGR00595">
    <property type="entry name" value="priA"/>
    <property type="match status" value="1"/>
</dbReference>
<dbReference type="InterPro" id="IPR041222">
    <property type="entry name" value="PriA_3primeBD"/>
</dbReference>
<feature type="binding site" evidence="11">
    <location>
        <position position="469"/>
    </location>
    <ligand>
        <name>Zn(2+)</name>
        <dbReference type="ChEBI" id="CHEBI:29105"/>
        <label>2</label>
    </ligand>
</feature>
<evidence type="ECO:0000256" key="1">
    <source>
        <dbReference type="ARBA" id="ARBA00022515"/>
    </source>
</evidence>
<evidence type="ECO:0000313" key="14">
    <source>
        <dbReference type="Proteomes" id="UP000184290"/>
    </source>
</evidence>
<dbReference type="NCBIfam" id="NF004070">
    <property type="entry name" value="PRK05580.2-2"/>
    <property type="match status" value="1"/>
</dbReference>
<feature type="binding site" evidence="11">
    <location>
        <position position="460"/>
    </location>
    <ligand>
        <name>Zn(2+)</name>
        <dbReference type="ChEBI" id="CHEBI:29105"/>
        <label>1</label>
    </ligand>
</feature>
<feature type="domain" description="Helicase ATP-binding" evidence="12">
    <location>
        <begin position="233"/>
        <end position="399"/>
    </location>
</feature>
<keyword evidence="4 11" id="KW-0547">Nucleotide-binding</keyword>
<keyword evidence="10 11" id="KW-0413">Isomerase</keyword>
<keyword evidence="1 11" id="KW-0639">Primosome</keyword>
<keyword evidence="7 11" id="KW-0862">Zinc</keyword>
<evidence type="ECO:0000256" key="5">
    <source>
        <dbReference type="ARBA" id="ARBA00022801"/>
    </source>
</evidence>
<dbReference type="NCBIfam" id="NF004071">
    <property type="entry name" value="PRK05580.2-3"/>
    <property type="match status" value="1"/>
</dbReference>
<dbReference type="Pfam" id="PF17764">
    <property type="entry name" value="PriA_3primeBD"/>
    <property type="match status" value="1"/>
</dbReference>
<comment type="similarity">
    <text evidence="11">Belongs to the helicase family. PriA subfamily.</text>
</comment>
<dbReference type="PANTHER" id="PTHR30580">
    <property type="entry name" value="PRIMOSOMAL PROTEIN N"/>
    <property type="match status" value="1"/>
</dbReference>
<protein>
    <recommendedName>
        <fullName evidence="11">Replication restart protein PriA</fullName>
    </recommendedName>
    <alternativeName>
        <fullName evidence="11">ATP-dependent DNA helicase PriA</fullName>
        <ecNumber evidence="11">5.6.2.4</ecNumber>
    </alternativeName>
    <alternativeName>
        <fullName evidence="11">DNA 3'-5' helicase PriA</fullName>
    </alternativeName>
</protein>
<reference evidence="13 14" key="1">
    <citation type="submission" date="2016-11" db="EMBL/GenBank/DDBJ databases">
        <authorList>
            <person name="Varghese N."/>
            <person name="Submissions S."/>
        </authorList>
    </citation>
    <scope>NUCLEOTIDE SEQUENCE [LARGE SCALE GENOMIC DNA]</scope>
    <source>
        <strain evidence="13 14">DSM 21988</strain>
    </source>
</reference>
<evidence type="ECO:0000256" key="4">
    <source>
        <dbReference type="ARBA" id="ARBA00022741"/>
    </source>
</evidence>
<dbReference type="Pfam" id="PF18074">
    <property type="entry name" value="PriA_C"/>
    <property type="match status" value="1"/>
</dbReference>
<feature type="binding site" evidence="11">
    <location>
        <position position="490"/>
    </location>
    <ligand>
        <name>Zn(2+)</name>
        <dbReference type="ChEBI" id="CHEBI:29105"/>
        <label>2</label>
    </ligand>
</feature>
<keyword evidence="5 11" id="KW-0378">Hydrolase</keyword>
<comment type="cofactor">
    <cofactor evidence="11">
        <name>Zn(2+)</name>
        <dbReference type="ChEBI" id="CHEBI:29105"/>
    </cofactor>
    <text evidence="11">Binds 2 zinc ions per subunit.</text>
</comment>
<organism evidence="13 14">
    <name type="scientific">Aureimonas altamirensis DSM 21988</name>
    <dbReference type="NCBI Taxonomy" id="1121026"/>
    <lineage>
        <taxon>Bacteria</taxon>
        <taxon>Pseudomonadati</taxon>
        <taxon>Pseudomonadota</taxon>
        <taxon>Alphaproteobacteria</taxon>
        <taxon>Hyphomicrobiales</taxon>
        <taxon>Aurantimonadaceae</taxon>
        <taxon>Aureimonas</taxon>
    </lineage>
</organism>
<evidence type="ECO:0000256" key="9">
    <source>
        <dbReference type="ARBA" id="ARBA00023125"/>
    </source>
</evidence>
<evidence type="ECO:0000256" key="6">
    <source>
        <dbReference type="ARBA" id="ARBA00022806"/>
    </source>
</evidence>
<dbReference type="SUPFAM" id="SSF52540">
    <property type="entry name" value="P-loop containing nucleoside triphosphate hydrolases"/>
    <property type="match status" value="2"/>
</dbReference>
<dbReference type="HAMAP" id="MF_00983">
    <property type="entry name" value="PriA"/>
    <property type="match status" value="1"/>
</dbReference>
<dbReference type="InterPro" id="IPR005259">
    <property type="entry name" value="PriA"/>
</dbReference>
<dbReference type="Proteomes" id="UP000184290">
    <property type="component" value="Unassembled WGS sequence"/>
</dbReference>
<dbReference type="PANTHER" id="PTHR30580:SF0">
    <property type="entry name" value="PRIMOSOMAL PROTEIN N"/>
    <property type="match status" value="1"/>
</dbReference>
<evidence type="ECO:0000256" key="7">
    <source>
        <dbReference type="ARBA" id="ARBA00022833"/>
    </source>
</evidence>
<dbReference type="InterPro" id="IPR042115">
    <property type="entry name" value="PriA_3primeBD_sf"/>
</dbReference>
<dbReference type="RefSeq" id="WP_082646882.1">
    <property type="nucleotide sequence ID" value="NZ_FQZC01000002.1"/>
</dbReference>
<dbReference type="SMART" id="SM00487">
    <property type="entry name" value="DEXDc"/>
    <property type="match status" value="1"/>
</dbReference>
<dbReference type="InterPro" id="IPR001650">
    <property type="entry name" value="Helicase_C-like"/>
</dbReference>
<dbReference type="Pfam" id="PF18319">
    <property type="entry name" value="Zn_ribbon_PriA"/>
    <property type="match status" value="1"/>
</dbReference>
<dbReference type="Gene3D" id="3.40.1440.60">
    <property type="entry name" value="PriA, 3(prime) DNA-binding domain"/>
    <property type="match status" value="1"/>
</dbReference>